<organism evidence="5 6">
    <name type="scientific">Nannocystis punicea</name>
    <dbReference type="NCBI Taxonomy" id="2995304"/>
    <lineage>
        <taxon>Bacteria</taxon>
        <taxon>Pseudomonadati</taxon>
        <taxon>Myxococcota</taxon>
        <taxon>Polyangia</taxon>
        <taxon>Nannocystales</taxon>
        <taxon>Nannocystaceae</taxon>
        <taxon>Nannocystis</taxon>
    </lineage>
</organism>
<dbReference type="Pfam" id="PF12833">
    <property type="entry name" value="HTH_18"/>
    <property type="match status" value="1"/>
</dbReference>
<dbReference type="InterPro" id="IPR018060">
    <property type="entry name" value="HTH_AraC"/>
</dbReference>
<name>A0ABY7H6J5_9BACT</name>
<proteinExistence type="predicted"/>
<protein>
    <submittedName>
        <fullName evidence="5">Helix-turn-helix domain-containing protein</fullName>
    </submittedName>
</protein>
<dbReference type="PANTHER" id="PTHR46796:SF15">
    <property type="entry name" value="BLL1074 PROTEIN"/>
    <property type="match status" value="1"/>
</dbReference>
<evidence type="ECO:0000313" key="5">
    <source>
        <dbReference type="EMBL" id="WAS94614.1"/>
    </source>
</evidence>
<dbReference type="InterPro" id="IPR009057">
    <property type="entry name" value="Homeodomain-like_sf"/>
</dbReference>
<dbReference type="InterPro" id="IPR046532">
    <property type="entry name" value="DUF6597"/>
</dbReference>
<dbReference type="PANTHER" id="PTHR46796">
    <property type="entry name" value="HTH-TYPE TRANSCRIPTIONAL ACTIVATOR RHAS-RELATED"/>
    <property type="match status" value="1"/>
</dbReference>
<feature type="domain" description="HTH araC/xylS-type" evidence="4">
    <location>
        <begin position="163"/>
        <end position="264"/>
    </location>
</feature>
<evidence type="ECO:0000313" key="6">
    <source>
        <dbReference type="Proteomes" id="UP001164459"/>
    </source>
</evidence>
<dbReference type="SUPFAM" id="SSF46689">
    <property type="entry name" value="Homeodomain-like"/>
    <property type="match status" value="1"/>
</dbReference>
<dbReference type="SMART" id="SM00342">
    <property type="entry name" value="HTH_ARAC"/>
    <property type="match status" value="1"/>
</dbReference>
<reference evidence="5" key="1">
    <citation type="submission" date="2022-11" db="EMBL/GenBank/DDBJ databases">
        <title>Minimal conservation of predation-associated metabolite biosynthetic gene clusters underscores biosynthetic potential of Myxococcota including descriptions for ten novel species: Archangium lansinium sp. nov., Myxococcus landrumus sp. nov., Nannocystis bai.</title>
        <authorList>
            <person name="Ahearne A."/>
            <person name="Stevens C."/>
            <person name="Dowd S."/>
        </authorList>
    </citation>
    <scope>NUCLEOTIDE SEQUENCE</scope>
    <source>
        <strain evidence="5">Fl3</strain>
    </source>
</reference>
<accession>A0ABY7H6J5</accession>
<sequence>MHRASTRSGGVLHPHAARGQFSLTRHLPAADLSRWVERHWTVRWDLRGRPPHVQETLPHPCVNLAITARGAAIHGCETHRSGVQLRGEGRVFGTKFRPGAFFPFLQRPLAQLTDRDVPLGEVFGPAADELAEAVLAAEDDAAQVALVEAFLRARSPAPDPSVDRVLEVVRLALDHPAIARVEQLAELAQIPARSLQRLFRRYVGVGPKWVIRCFRLHEAAERLAADRVLDGATLAAELGYFDQAHFIRDFKALIGSAPSEYAARCAAEAAMLAGSHDERRA</sequence>
<keyword evidence="3" id="KW-0804">Transcription</keyword>
<dbReference type="PROSITE" id="PS01124">
    <property type="entry name" value="HTH_ARAC_FAMILY_2"/>
    <property type="match status" value="1"/>
</dbReference>
<gene>
    <name evidence="5" type="ORF">O0S08_00505</name>
</gene>
<dbReference type="Gene3D" id="1.10.10.60">
    <property type="entry name" value="Homeodomain-like"/>
    <property type="match status" value="1"/>
</dbReference>
<keyword evidence="1" id="KW-0805">Transcription regulation</keyword>
<evidence type="ECO:0000259" key="4">
    <source>
        <dbReference type="PROSITE" id="PS01124"/>
    </source>
</evidence>
<dbReference type="InterPro" id="IPR050204">
    <property type="entry name" value="AraC_XylS_family_regulators"/>
</dbReference>
<evidence type="ECO:0000256" key="1">
    <source>
        <dbReference type="ARBA" id="ARBA00023015"/>
    </source>
</evidence>
<evidence type="ECO:0000256" key="2">
    <source>
        <dbReference type="ARBA" id="ARBA00023125"/>
    </source>
</evidence>
<dbReference type="Proteomes" id="UP001164459">
    <property type="component" value="Chromosome"/>
</dbReference>
<evidence type="ECO:0000256" key="3">
    <source>
        <dbReference type="ARBA" id="ARBA00023163"/>
    </source>
</evidence>
<dbReference type="RefSeq" id="WP_269036948.1">
    <property type="nucleotide sequence ID" value="NZ_CP114040.1"/>
</dbReference>
<dbReference type="EMBL" id="CP114040">
    <property type="protein sequence ID" value="WAS94614.1"/>
    <property type="molecule type" value="Genomic_DNA"/>
</dbReference>
<dbReference type="Pfam" id="PF20240">
    <property type="entry name" value="DUF6597"/>
    <property type="match status" value="1"/>
</dbReference>
<keyword evidence="2" id="KW-0238">DNA-binding</keyword>
<keyword evidence="6" id="KW-1185">Reference proteome</keyword>